<keyword evidence="5" id="KW-0998">Cell outer membrane</keyword>
<dbReference type="AlphaFoldDB" id="A0A2M9CWT3"/>
<keyword evidence="4" id="KW-0472">Membrane</keyword>
<gene>
    <name evidence="9" type="ORF">BXY57_2000</name>
</gene>
<dbReference type="InterPro" id="IPR033985">
    <property type="entry name" value="SusD-like_N"/>
</dbReference>
<dbReference type="Gene3D" id="2.20.20.130">
    <property type="match status" value="1"/>
</dbReference>
<evidence type="ECO:0000256" key="6">
    <source>
        <dbReference type="SAM" id="SignalP"/>
    </source>
</evidence>
<evidence type="ECO:0000256" key="1">
    <source>
        <dbReference type="ARBA" id="ARBA00004442"/>
    </source>
</evidence>
<keyword evidence="3 6" id="KW-0732">Signal</keyword>
<dbReference type="RefSeq" id="WP_100314878.1">
    <property type="nucleotide sequence ID" value="NZ_PGFG01000001.1"/>
</dbReference>
<dbReference type="SUPFAM" id="SSF48452">
    <property type="entry name" value="TPR-like"/>
    <property type="match status" value="1"/>
</dbReference>
<name>A0A2M9CWT3_9BACT</name>
<comment type="caution">
    <text evidence="9">The sequence shown here is derived from an EMBL/GenBank/DDBJ whole genome shotgun (WGS) entry which is preliminary data.</text>
</comment>
<dbReference type="InterPro" id="IPR012944">
    <property type="entry name" value="SusD_RagB_dom"/>
</dbReference>
<reference evidence="9 10" key="1">
    <citation type="submission" date="2017-11" db="EMBL/GenBank/DDBJ databases">
        <title>Genomic Encyclopedia of Archaeal and Bacterial Type Strains, Phase II (KMG-II): From Individual Species to Whole Genera.</title>
        <authorList>
            <person name="Goeker M."/>
        </authorList>
    </citation>
    <scope>NUCLEOTIDE SEQUENCE [LARGE SCALE GENOMIC DNA]</scope>
    <source>
        <strain evidence="9 10">DSM 27268</strain>
    </source>
</reference>
<evidence type="ECO:0000313" key="9">
    <source>
        <dbReference type="EMBL" id="PJJ76386.1"/>
    </source>
</evidence>
<dbReference type="Gene3D" id="1.25.40.900">
    <property type="match status" value="1"/>
</dbReference>
<evidence type="ECO:0000256" key="5">
    <source>
        <dbReference type="ARBA" id="ARBA00023237"/>
    </source>
</evidence>
<feature type="domain" description="RagB/SusD" evidence="7">
    <location>
        <begin position="334"/>
        <end position="469"/>
    </location>
</feature>
<comment type="subcellular location">
    <subcellularLocation>
        <location evidence="1">Cell outer membrane</location>
    </subcellularLocation>
</comment>
<evidence type="ECO:0000256" key="2">
    <source>
        <dbReference type="ARBA" id="ARBA00006275"/>
    </source>
</evidence>
<dbReference type="CDD" id="cd08977">
    <property type="entry name" value="SusD"/>
    <property type="match status" value="1"/>
</dbReference>
<comment type="similarity">
    <text evidence="2">Belongs to the SusD family.</text>
</comment>
<feature type="chain" id="PRO_5014676807" evidence="6">
    <location>
        <begin position="24"/>
        <end position="469"/>
    </location>
</feature>
<organism evidence="9 10">
    <name type="scientific">Thermoflavifilum aggregans</name>
    <dbReference type="NCBI Taxonomy" id="454188"/>
    <lineage>
        <taxon>Bacteria</taxon>
        <taxon>Pseudomonadati</taxon>
        <taxon>Bacteroidota</taxon>
        <taxon>Chitinophagia</taxon>
        <taxon>Chitinophagales</taxon>
        <taxon>Chitinophagaceae</taxon>
        <taxon>Thermoflavifilum</taxon>
    </lineage>
</organism>
<evidence type="ECO:0000259" key="7">
    <source>
        <dbReference type="Pfam" id="PF07980"/>
    </source>
</evidence>
<dbReference type="PROSITE" id="PS51257">
    <property type="entry name" value="PROKAR_LIPOPROTEIN"/>
    <property type="match status" value="1"/>
</dbReference>
<dbReference type="Proteomes" id="UP000230000">
    <property type="component" value="Unassembled WGS sequence"/>
</dbReference>
<keyword evidence="10" id="KW-1185">Reference proteome</keyword>
<dbReference type="EMBL" id="PGFG01000001">
    <property type="protein sequence ID" value="PJJ76386.1"/>
    <property type="molecule type" value="Genomic_DNA"/>
</dbReference>
<dbReference type="InterPro" id="IPR011990">
    <property type="entry name" value="TPR-like_helical_dom_sf"/>
</dbReference>
<evidence type="ECO:0000256" key="4">
    <source>
        <dbReference type="ARBA" id="ARBA00023136"/>
    </source>
</evidence>
<dbReference type="GO" id="GO:0009279">
    <property type="term" value="C:cell outer membrane"/>
    <property type="evidence" value="ECO:0007669"/>
    <property type="project" value="UniProtKB-SubCell"/>
</dbReference>
<sequence>MKKLLIHISLLTAALLFSLSCSKEFLNRVPYDSYPTSASLNTANDLRTALNGMYSGLKSVNLFGRTLPILGDLLGGNIYISTKNSGRYIPYQNLTYTVADGDASGIWIDAYNVILRANNIINANVPSSPVVDDIKGQAKAVRALLYFELITHFASPYMVNASGAGVPLITQYDLFLKPARDKISDVYNQIISDLTDGYNTMNSLNSNSSYMNKWAARALQAKVYLYMGDYANALAAALDVVTNSGFKMVTNSAYLGYWANPNPRSDKLETLFEVSFDQVYNLATNSLAFFYDQTGYGDALCSPELYALYTSTDIRKQLIIKGSPVRGANALVVNKYPNKTNNNDDDTKVIRFTDVMLILAEAYARTGDDVNALFWLNKVATDRDPSFTGYTDTGAALINDILTERQKEMAFEGDYYYTNYYRLNLDITNRGAGFPASARVFLASNPRRILPIPQGEIDNNPNITQNPGY</sequence>
<evidence type="ECO:0000256" key="3">
    <source>
        <dbReference type="ARBA" id="ARBA00022729"/>
    </source>
</evidence>
<proteinExistence type="inferred from homology"/>
<dbReference type="Gene3D" id="1.25.40.390">
    <property type="match status" value="1"/>
</dbReference>
<dbReference type="Pfam" id="PF07980">
    <property type="entry name" value="SusD_RagB"/>
    <property type="match status" value="1"/>
</dbReference>
<dbReference type="OrthoDB" id="1080118at2"/>
<evidence type="ECO:0000259" key="8">
    <source>
        <dbReference type="Pfam" id="PF14322"/>
    </source>
</evidence>
<protein>
    <submittedName>
        <fullName evidence="9">SusD-like starch-binding protein associating with outer membrane</fullName>
    </submittedName>
</protein>
<accession>A0A2M9CWT3</accession>
<dbReference type="Pfam" id="PF14322">
    <property type="entry name" value="SusD-like_3"/>
    <property type="match status" value="1"/>
</dbReference>
<feature type="signal peptide" evidence="6">
    <location>
        <begin position="1"/>
        <end position="23"/>
    </location>
</feature>
<feature type="domain" description="SusD-like N-terminal" evidence="8">
    <location>
        <begin position="25"/>
        <end position="225"/>
    </location>
</feature>
<evidence type="ECO:0000313" key="10">
    <source>
        <dbReference type="Proteomes" id="UP000230000"/>
    </source>
</evidence>